<dbReference type="InterPro" id="IPR043502">
    <property type="entry name" value="DNA/RNA_pol_sf"/>
</dbReference>
<dbReference type="AlphaFoldDB" id="A0A438GKP7"/>
<sequence length="491" mass="56572">MSNGLVKSLGVGRCLEWGALNSRGAAGDLVFWDNRVMQLMEMEVGKFTISCRFKNCEDGFCWCFSGVYGPTMKVEREDSLLRSKGGRMSQAMKRFSKVVEELDLRDLPLQGVGDVHVGAIQVVLAKSVSDHSPILLDGGGMRRRPTPFRFENMWLKEDGFKEVLRQWWEGIQIDSKKQNAWNLIDYWDKEETVCSLSMEEKEARKEARELYKKWTLLEEASWRQNSREIWLKEGDRNTKFFHQMANAHRRRNQLNRIKYRWVKFERLEELDVERLEKPFSEEEVFEALEGCCGEKVPGLNGISMAFWQFAWEFVKEKVMNLFRQFHETGRFVRSLNATFLVLIPKKGGAEDLKDFRPISLVGGLTNGRQIMDAVLIANEAIDSILKTVLGKMGFGGRWCSWIKWCLPTVKFLVLVNGSPTGFFQSSRGLRQGDPLSPYLFVIVMKAFSCLMKRAIGGAKEDQLTHLCWLLMWFEALSGLKANLEKSEFDPS</sequence>
<organism evidence="1 2">
    <name type="scientific">Vitis vinifera</name>
    <name type="common">Grape</name>
    <dbReference type="NCBI Taxonomy" id="29760"/>
    <lineage>
        <taxon>Eukaryota</taxon>
        <taxon>Viridiplantae</taxon>
        <taxon>Streptophyta</taxon>
        <taxon>Embryophyta</taxon>
        <taxon>Tracheophyta</taxon>
        <taxon>Spermatophyta</taxon>
        <taxon>Magnoliopsida</taxon>
        <taxon>eudicotyledons</taxon>
        <taxon>Gunneridae</taxon>
        <taxon>Pentapetalae</taxon>
        <taxon>rosids</taxon>
        <taxon>Vitales</taxon>
        <taxon>Vitaceae</taxon>
        <taxon>Viteae</taxon>
        <taxon>Vitis</taxon>
    </lineage>
</organism>
<proteinExistence type="predicted"/>
<dbReference type="Proteomes" id="UP000288805">
    <property type="component" value="Unassembled WGS sequence"/>
</dbReference>
<evidence type="ECO:0000313" key="1">
    <source>
        <dbReference type="EMBL" id="RVW72789.1"/>
    </source>
</evidence>
<evidence type="ECO:0000313" key="2">
    <source>
        <dbReference type="Proteomes" id="UP000288805"/>
    </source>
</evidence>
<dbReference type="PANTHER" id="PTHR46890:SF50">
    <property type="entry name" value="RNA-DIRECTED DNA POLYMERASE, EUKARYOTA, REVERSE TRANSCRIPTASE ZINC-BINDING DOMAIN PROTEIN-RELATED"/>
    <property type="match status" value="1"/>
</dbReference>
<dbReference type="SUPFAM" id="SSF56672">
    <property type="entry name" value="DNA/RNA polymerases"/>
    <property type="match status" value="1"/>
</dbReference>
<gene>
    <name evidence="1" type="ORF">CK203_049221</name>
</gene>
<reference evidence="1 2" key="1">
    <citation type="journal article" date="2018" name="PLoS Genet.">
        <title>Population sequencing reveals clonal diversity and ancestral inbreeding in the grapevine cultivar Chardonnay.</title>
        <authorList>
            <person name="Roach M.J."/>
            <person name="Johnson D.L."/>
            <person name="Bohlmann J."/>
            <person name="van Vuuren H.J."/>
            <person name="Jones S.J."/>
            <person name="Pretorius I.S."/>
            <person name="Schmidt S.A."/>
            <person name="Borneman A.R."/>
        </authorList>
    </citation>
    <scope>NUCLEOTIDE SEQUENCE [LARGE SCALE GENOMIC DNA]</scope>
    <source>
        <strain evidence="2">cv. Chardonnay</strain>
        <tissue evidence="1">Leaf</tissue>
    </source>
</reference>
<protein>
    <submittedName>
        <fullName evidence="1">Uncharacterized protein</fullName>
    </submittedName>
</protein>
<name>A0A438GKP7_VITVI</name>
<accession>A0A438GKP7</accession>
<comment type="caution">
    <text evidence="1">The sequence shown here is derived from an EMBL/GenBank/DDBJ whole genome shotgun (WGS) entry which is preliminary data.</text>
</comment>
<dbReference type="EMBL" id="QGNW01000406">
    <property type="protein sequence ID" value="RVW72789.1"/>
    <property type="molecule type" value="Genomic_DNA"/>
</dbReference>
<dbReference type="InterPro" id="IPR052343">
    <property type="entry name" value="Retrotransposon-Effector_Assoc"/>
</dbReference>
<dbReference type="PANTHER" id="PTHR46890">
    <property type="entry name" value="NON-LTR RETROLELEMENT REVERSE TRANSCRIPTASE-LIKE PROTEIN-RELATED"/>
    <property type="match status" value="1"/>
</dbReference>